<name>I2H4Y6_HENB6</name>
<dbReference type="Pfam" id="PF04189">
    <property type="entry name" value="Gcd10p"/>
    <property type="match status" value="1"/>
</dbReference>
<sequence length="494" mass="56939">MDSSKVISFNQHVVLELPSGNLKIAELRPNNSISLGKFGAFYINDIIGYPLGSRFEINYEVKEGEEGFAEDSKEKKKPKHMQKKIPIGKAKLMIETPAINETSDDNEDRSDSIGTIADELEYENSLNNKNLNIKGNPSEIQELSMAEIEEMKKQYANTNSQDIINKIIQSHKEFNLKTKYSQLKYLNRKKSKFSKEFIVHKMTGRLLLNYLIDKGDIQRIMDMSEESIGMILNYGNVKSNGKYLVIDETGGLLVYFMMERMFGHVTENDMENKKFEGEIIVIHENEHVNLDLLKFSNYSEKFIKKHIKSISILDFFEPPTEEEINNGFTKLTREELSKLSNGERNVYQRRIKGYYKQCQIVELTKNDRKYDGLIVASTLQLTQLIPRLGPKIHGSRSIICYSQFKEILLELSHELYSDLNYLAPTLMETRCRPYQSVRGKLHPLMTMRGGGGYLMWSLKVEPAPPIPSIEIEPKEDISETKNEETEAETKKQKI</sequence>
<keyword evidence="5 6" id="KW-0539">Nucleus</keyword>
<dbReference type="Proteomes" id="UP000002866">
    <property type="component" value="Chromosome 5"/>
</dbReference>
<dbReference type="PANTHER" id="PTHR12945:SF0">
    <property type="entry name" value="TRNA (ADENINE(58)-N(1))-METHYLTRANSFERASE NON-CATALYTIC SUBUNIT TRM6"/>
    <property type="match status" value="1"/>
</dbReference>
<dbReference type="PIRSF" id="PIRSF038170">
    <property type="entry name" value="tRNA_m1A_mtfrase"/>
    <property type="match status" value="1"/>
</dbReference>
<evidence type="ECO:0000256" key="3">
    <source>
        <dbReference type="ARBA" id="ARBA00021704"/>
    </source>
</evidence>
<feature type="compositionally biased region" description="Basic and acidic residues" evidence="7">
    <location>
        <begin position="471"/>
        <end position="494"/>
    </location>
</feature>
<evidence type="ECO:0000256" key="2">
    <source>
        <dbReference type="ARBA" id="ARBA00008320"/>
    </source>
</evidence>
<dbReference type="PANTHER" id="PTHR12945">
    <property type="entry name" value="TRANSLATION INITIATION FACTOR EIF3-RELATED"/>
    <property type="match status" value="1"/>
</dbReference>
<dbReference type="InParanoid" id="I2H4Y6"/>
<dbReference type="GO" id="GO:0030488">
    <property type="term" value="P:tRNA methylation"/>
    <property type="evidence" value="ECO:0007669"/>
    <property type="project" value="EnsemblFungi"/>
</dbReference>
<dbReference type="RefSeq" id="XP_004180957.1">
    <property type="nucleotide sequence ID" value="XM_004180909.1"/>
</dbReference>
<dbReference type="KEGG" id="tbl:TBLA_0E03840"/>
<dbReference type="EMBL" id="HE806320">
    <property type="protein sequence ID" value="CCH61438.1"/>
    <property type="molecule type" value="Genomic_DNA"/>
</dbReference>
<comment type="subunit">
    <text evidence="6">Heterotetramer.</text>
</comment>
<evidence type="ECO:0000256" key="1">
    <source>
        <dbReference type="ARBA" id="ARBA00004123"/>
    </source>
</evidence>
<keyword evidence="9" id="KW-1185">Reference proteome</keyword>
<proteinExistence type="inferred from homology"/>
<evidence type="ECO:0000313" key="8">
    <source>
        <dbReference type="EMBL" id="CCH61438.1"/>
    </source>
</evidence>
<comment type="function">
    <text evidence="6">Substrate-binding subunit of tRNA (adenine-N1-)-methyltransferase, which catalyzes the formation of N1-methyladenine at position 58 (m1A58) in initiator methionyl-tRNA.</text>
</comment>
<dbReference type="GO" id="GO:0005634">
    <property type="term" value="C:nucleus"/>
    <property type="evidence" value="ECO:0007669"/>
    <property type="project" value="UniProtKB-SubCell"/>
</dbReference>
<comment type="similarity">
    <text evidence="2 6">Belongs to the TRM6/GCD10 family.</text>
</comment>
<gene>
    <name evidence="8" type="primary">TBLA0E03840</name>
    <name evidence="8" type="ORF">TBLA_0E03840</name>
</gene>
<dbReference type="OrthoDB" id="10254665at2759"/>
<dbReference type="AlphaFoldDB" id="I2H4Y6"/>
<feature type="region of interest" description="Disordered" evidence="7">
    <location>
        <begin position="465"/>
        <end position="494"/>
    </location>
</feature>
<evidence type="ECO:0000313" key="9">
    <source>
        <dbReference type="Proteomes" id="UP000002866"/>
    </source>
</evidence>
<dbReference type="STRING" id="1071380.I2H4Y6"/>
<reference evidence="8 9" key="1">
    <citation type="journal article" date="2011" name="Proc. Natl. Acad. Sci. U.S.A.">
        <title>Evolutionary erosion of yeast sex chromosomes by mating-type switching accidents.</title>
        <authorList>
            <person name="Gordon J.L."/>
            <person name="Armisen D."/>
            <person name="Proux-Wera E."/>
            <person name="Oheigeartaigh S.S."/>
            <person name="Byrne K.P."/>
            <person name="Wolfe K.H."/>
        </authorList>
    </citation>
    <scope>NUCLEOTIDE SEQUENCE [LARGE SCALE GENOMIC DNA]</scope>
    <source>
        <strain evidence="9">ATCC 34711 / CBS 6284 / DSM 70876 / NBRC 10599 / NRRL Y-10934 / UCD 77-7</strain>
    </source>
</reference>
<dbReference type="HOGENOM" id="CLU_010916_2_0_1"/>
<accession>I2H4Y6</accession>
<dbReference type="GeneID" id="14496511"/>
<keyword evidence="4 6" id="KW-0819">tRNA processing</keyword>
<organism evidence="8 9">
    <name type="scientific">Henningerozyma blattae (strain ATCC 34711 / CBS 6284 / DSM 70876 / NBRC 10599 / NRRL Y-10934 / UCD 77-7)</name>
    <name type="common">Yeast</name>
    <name type="synonym">Tetrapisispora blattae</name>
    <dbReference type="NCBI Taxonomy" id="1071380"/>
    <lineage>
        <taxon>Eukaryota</taxon>
        <taxon>Fungi</taxon>
        <taxon>Dikarya</taxon>
        <taxon>Ascomycota</taxon>
        <taxon>Saccharomycotina</taxon>
        <taxon>Saccharomycetes</taxon>
        <taxon>Saccharomycetales</taxon>
        <taxon>Saccharomycetaceae</taxon>
        <taxon>Henningerozyma</taxon>
    </lineage>
</organism>
<comment type="subcellular location">
    <subcellularLocation>
        <location evidence="1 6">Nucleus</location>
    </subcellularLocation>
</comment>
<evidence type="ECO:0000256" key="6">
    <source>
        <dbReference type="PIRNR" id="PIRNR038170"/>
    </source>
</evidence>
<dbReference type="GO" id="GO:0031515">
    <property type="term" value="C:tRNA (m1A) methyltransferase complex"/>
    <property type="evidence" value="ECO:0007669"/>
    <property type="project" value="UniProtKB-UniRule"/>
</dbReference>
<dbReference type="FunCoup" id="I2H4Y6">
    <property type="interactions" value="996"/>
</dbReference>
<dbReference type="InterPro" id="IPR017423">
    <property type="entry name" value="TRM6"/>
</dbReference>
<evidence type="ECO:0000256" key="4">
    <source>
        <dbReference type="ARBA" id="ARBA00022694"/>
    </source>
</evidence>
<evidence type="ECO:0000256" key="5">
    <source>
        <dbReference type="ARBA" id="ARBA00023242"/>
    </source>
</evidence>
<protein>
    <recommendedName>
        <fullName evidence="3 6">tRNA (adenine(58)-N(1))-methyltransferase non-catalytic subunit TRM6</fullName>
    </recommendedName>
</protein>
<evidence type="ECO:0000256" key="7">
    <source>
        <dbReference type="SAM" id="MobiDB-lite"/>
    </source>
</evidence>
<dbReference type="OMA" id="TRCRPYQ"/>
<dbReference type="GO" id="GO:0160107">
    <property type="term" value="F:tRNA (adenine(58)-N1)-methyltransferase activity"/>
    <property type="evidence" value="ECO:0007669"/>
    <property type="project" value="EnsemblFungi"/>
</dbReference>
<dbReference type="eggNOG" id="KOG1416">
    <property type="taxonomic scope" value="Eukaryota"/>
</dbReference>